<dbReference type="SMR" id="A0A0G3FET6"/>
<dbReference type="SUPFAM" id="SSF53474">
    <property type="entry name" value="alpha/beta-Hydrolases"/>
    <property type="match status" value="1"/>
</dbReference>
<dbReference type="GO" id="GO:0016787">
    <property type="term" value="F:hydrolase activity"/>
    <property type="evidence" value="ECO:0007669"/>
    <property type="project" value="UniProtKB-KW"/>
</dbReference>
<evidence type="ECO:0000256" key="1">
    <source>
        <dbReference type="ARBA" id="ARBA00022801"/>
    </source>
</evidence>
<sequence>MFIGLYKRETARSVSGRRGCGFERRSLWRPRATANGRLSPSGQSRNETDVFVFIHGGGWMAGDKNDLQFTENNLQALKAQFPGFAFVNLNYRLVSGEENRYPAAENDVKQAMDYLYRQLESYQLSSDTYLAGGSAGAHLAALHTLKHNEDGRIKGCIAIAGVYDMVSLYEQGSSEAKLIVASFMGGRPVDQADGYARASPINFVTPSSAKFLVLHGTEDTLVPVSQAYELRDALAGHGVEHTVFTYPGGHGIPPEHLGTAFEYIGAFLR</sequence>
<dbReference type="InterPro" id="IPR050300">
    <property type="entry name" value="GDXG_lipolytic_enzyme"/>
</dbReference>
<evidence type="ECO:0000313" key="3">
    <source>
        <dbReference type="EMBL" id="AKJ87247.1"/>
    </source>
</evidence>
<feature type="domain" description="BD-FAE-like" evidence="2">
    <location>
        <begin position="44"/>
        <end position="234"/>
    </location>
</feature>
<dbReference type="PANTHER" id="PTHR48081">
    <property type="entry name" value="AB HYDROLASE SUPERFAMILY PROTEIN C4A8.06C"/>
    <property type="match status" value="1"/>
</dbReference>
<protein>
    <recommendedName>
        <fullName evidence="2">BD-FAE-like domain-containing protein</fullName>
    </recommendedName>
</protein>
<dbReference type="AlphaFoldDB" id="A0A0G3FET6"/>
<dbReference type="Gene3D" id="3.40.50.1820">
    <property type="entry name" value="alpha/beta hydrolase"/>
    <property type="match status" value="1"/>
</dbReference>
<proteinExistence type="predicted"/>
<dbReference type="ESTHER" id="9zzzz-a0a0g3fet6">
    <property type="family name" value="Est9X"/>
</dbReference>
<name>A0A0G3FET6_9ZZZZ</name>
<keyword evidence="1" id="KW-0378">Hydrolase</keyword>
<dbReference type="EMBL" id="KP347752">
    <property type="protein sequence ID" value="AKJ87247.1"/>
    <property type="molecule type" value="Genomic_DNA"/>
</dbReference>
<dbReference type="InterPro" id="IPR049492">
    <property type="entry name" value="BD-FAE-like_dom"/>
</dbReference>
<dbReference type="InterPro" id="IPR029058">
    <property type="entry name" value="AB_hydrolase_fold"/>
</dbReference>
<accession>A0A0G3FET6</accession>
<dbReference type="Pfam" id="PF20434">
    <property type="entry name" value="BD-FAE"/>
    <property type="match status" value="1"/>
</dbReference>
<organism evidence="3">
    <name type="scientific">uncultured organism</name>
    <dbReference type="NCBI Taxonomy" id="155900"/>
    <lineage>
        <taxon>unclassified sequences</taxon>
        <taxon>environmental samples</taxon>
    </lineage>
</organism>
<reference evidence="3" key="1">
    <citation type="submission" date="2014-12" db="EMBL/GenBank/DDBJ databases">
        <title>Investigation of esterase diversity in environmental metagenomes.</title>
        <authorList>
            <person name="Popovic A."/>
            <person name="Tchigvintsev A."/>
            <person name="Nocek B."/>
            <person name="Hajighasemi M."/>
            <person name="Brown G."/>
            <person name="Xu X."/>
            <person name="Li H."/>
            <person name="Glinos J."/>
            <person name="Yim V."/>
            <person name="Pelletier E."/>
            <person name="Chernikova T.N."/>
            <person name="Golyshina O.V."/>
            <person name="Tran H."/>
            <person name="Le Paslier D."/>
            <person name="Yakimov M.M."/>
            <person name="Savchenko A."/>
            <person name="Golyshin P.N."/>
            <person name="Yakunin A.F."/>
        </authorList>
    </citation>
    <scope>NUCLEOTIDE SEQUENCE</scope>
</reference>
<evidence type="ECO:0000259" key="2">
    <source>
        <dbReference type="Pfam" id="PF20434"/>
    </source>
</evidence>
<dbReference type="PANTHER" id="PTHR48081:SF33">
    <property type="entry name" value="KYNURENINE FORMAMIDASE"/>
    <property type="match status" value="1"/>
</dbReference>